<name>A9I8U0_BORPD</name>
<proteinExistence type="predicted"/>
<protein>
    <submittedName>
        <fullName evidence="1">Uncharacterized protein</fullName>
    </submittedName>
</protein>
<dbReference type="Proteomes" id="UP000001225">
    <property type="component" value="Chromosome"/>
</dbReference>
<evidence type="ECO:0000313" key="2">
    <source>
        <dbReference type="Proteomes" id="UP000001225"/>
    </source>
</evidence>
<reference evidence="1 2" key="1">
    <citation type="journal article" date="2008" name="BMC Genomics">
        <title>The missing link: Bordetella petrii is endowed with both the metabolic versatility of environmental bacteria and virulence traits of pathogenic Bordetellae.</title>
        <authorList>
            <person name="Gross R."/>
            <person name="Guzman C.A."/>
            <person name="Sebaihia M."/>
            <person name="Martins Dos Santos V.A."/>
            <person name="Pieper D.H."/>
            <person name="Koebnik R."/>
            <person name="Lechner M."/>
            <person name="Bartels D."/>
            <person name="Buhrmester J."/>
            <person name="Choudhuri J.V."/>
            <person name="Ebensen T."/>
            <person name="Gaigalat L."/>
            <person name="Herrmann S."/>
            <person name="Khachane A.N."/>
            <person name="Larisch C."/>
            <person name="Link S."/>
            <person name="Linke B."/>
            <person name="Meyer F."/>
            <person name="Mormann S."/>
            <person name="Nakunst D."/>
            <person name="Rueckert C."/>
            <person name="Schneiker-Bekel S."/>
            <person name="Schulze K."/>
            <person name="Vorhoelter F.J."/>
            <person name="Yevsa T."/>
            <person name="Engle J.T."/>
            <person name="Goldman W.E."/>
            <person name="Puehler A."/>
            <person name="Goebel U.B."/>
            <person name="Goesmann A."/>
            <person name="Bloecker H."/>
            <person name="Kaiser O."/>
            <person name="Martinez-Arias R."/>
        </authorList>
    </citation>
    <scope>NUCLEOTIDE SEQUENCE [LARGE SCALE GENOMIC DNA]</scope>
    <source>
        <strain evidence="2">ATCC BAA-461 / DSM 12804 / CCUG 43448 / CIP 107267 / Se-1111R</strain>
    </source>
</reference>
<sequence>MTTKHTPGPWLIDPPGPHRYTGGFQVLAKTPHGAGFPTPSATGYYCMAAPPPHGKAGERTQEANARLIAAAPELLDALESLLPMLADWHDEFPDHVGDKEGPAIKAARAAIAKAKGERA</sequence>
<dbReference type="EMBL" id="AM902716">
    <property type="protein sequence ID" value="CAP41288.1"/>
    <property type="molecule type" value="Genomic_DNA"/>
</dbReference>
<organism evidence="1 2">
    <name type="scientific">Bordetella petrii (strain ATCC BAA-461 / DSM 12804 / CCUG 43448 / CIP 107267 / Se-1111R)</name>
    <dbReference type="NCBI Taxonomy" id="340100"/>
    <lineage>
        <taxon>Bacteria</taxon>
        <taxon>Pseudomonadati</taxon>
        <taxon>Pseudomonadota</taxon>
        <taxon>Betaproteobacteria</taxon>
        <taxon>Burkholderiales</taxon>
        <taxon>Alcaligenaceae</taxon>
        <taxon>Bordetella</taxon>
    </lineage>
</organism>
<evidence type="ECO:0000313" key="1">
    <source>
        <dbReference type="EMBL" id="CAP41288.1"/>
    </source>
</evidence>
<accession>A9I8U0</accession>
<dbReference type="AlphaFoldDB" id="A9I8U0"/>
<gene>
    <name evidence="1" type="ordered locus">Bpet0956</name>
</gene>
<keyword evidence="2" id="KW-1185">Reference proteome</keyword>
<dbReference type="STRING" id="94624.Bpet0956"/>
<dbReference type="KEGG" id="bpt:Bpet0956"/>